<dbReference type="STRING" id="139825.A0A401H0Z0"/>
<dbReference type="InterPro" id="IPR051678">
    <property type="entry name" value="AGP_Transferase"/>
</dbReference>
<proteinExistence type="predicted"/>
<dbReference type="SUPFAM" id="SSF56112">
    <property type="entry name" value="Protein kinase-like (PK-like)"/>
    <property type="match status" value="1"/>
</dbReference>
<gene>
    <name evidence="1" type="ORF">SCP_1203200</name>
</gene>
<dbReference type="RefSeq" id="XP_027619004.1">
    <property type="nucleotide sequence ID" value="XM_027763203.1"/>
</dbReference>
<name>A0A401H0Z0_9APHY</name>
<dbReference type="OrthoDB" id="5404599at2759"/>
<dbReference type="Proteomes" id="UP000287166">
    <property type="component" value="Unassembled WGS sequence"/>
</dbReference>
<dbReference type="EMBL" id="BFAD01000012">
    <property type="protein sequence ID" value="GBE88091.1"/>
    <property type="molecule type" value="Genomic_DNA"/>
</dbReference>
<dbReference type="GeneID" id="38785008"/>
<dbReference type="PANTHER" id="PTHR21310">
    <property type="entry name" value="AMINOGLYCOSIDE PHOSPHOTRANSFERASE-RELATED-RELATED"/>
    <property type="match status" value="1"/>
</dbReference>
<protein>
    <recommendedName>
        <fullName evidence="3">Aminoglycoside phosphotransferase domain-containing protein</fullName>
    </recommendedName>
</protein>
<dbReference type="InParanoid" id="A0A401H0Z0"/>
<evidence type="ECO:0008006" key="3">
    <source>
        <dbReference type="Google" id="ProtNLM"/>
    </source>
</evidence>
<evidence type="ECO:0000313" key="1">
    <source>
        <dbReference type="EMBL" id="GBE88091.1"/>
    </source>
</evidence>
<sequence length="247" mass="27676">MGGMNYHVNIIFEDGVVWLCRIRRRDVSSPPTVLQNRILLSEAATLRYLSTTSVPVPKVYDAIADSPSNPVGVGYILMEKLQGKSLDWFDLDRDGKSKILEQLAQIYIELEKHVFPAIGCLEEGGVVGQLVNSAAADVDAVGDLQLMGPFTTSFKYRYTLVMHQLAIIGNGEVYASKAHAVDAYLVHRYLLDHMSLFVPQDEMEKSGYYLKHMDDKGDHILVDEALNILGVVDWEWAQTTSKREAQE</sequence>
<keyword evidence="2" id="KW-1185">Reference proteome</keyword>
<dbReference type="InterPro" id="IPR011009">
    <property type="entry name" value="Kinase-like_dom_sf"/>
</dbReference>
<reference evidence="1 2" key="1">
    <citation type="journal article" date="2018" name="Sci. Rep.">
        <title>Genome sequence of the cauliflower mushroom Sparassis crispa (Hanabiratake) and its association with beneficial usage.</title>
        <authorList>
            <person name="Kiyama R."/>
            <person name="Furutani Y."/>
            <person name="Kawaguchi K."/>
            <person name="Nakanishi T."/>
        </authorList>
    </citation>
    <scope>NUCLEOTIDE SEQUENCE [LARGE SCALE GENOMIC DNA]</scope>
</reference>
<evidence type="ECO:0000313" key="2">
    <source>
        <dbReference type="Proteomes" id="UP000287166"/>
    </source>
</evidence>
<dbReference type="AlphaFoldDB" id="A0A401H0Z0"/>
<organism evidence="1 2">
    <name type="scientific">Sparassis crispa</name>
    <dbReference type="NCBI Taxonomy" id="139825"/>
    <lineage>
        <taxon>Eukaryota</taxon>
        <taxon>Fungi</taxon>
        <taxon>Dikarya</taxon>
        <taxon>Basidiomycota</taxon>
        <taxon>Agaricomycotina</taxon>
        <taxon>Agaricomycetes</taxon>
        <taxon>Polyporales</taxon>
        <taxon>Sparassidaceae</taxon>
        <taxon>Sparassis</taxon>
    </lineage>
</organism>
<dbReference type="PANTHER" id="PTHR21310:SF15">
    <property type="entry name" value="AMINOGLYCOSIDE PHOSPHOTRANSFERASE DOMAIN-CONTAINING PROTEIN"/>
    <property type="match status" value="1"/>
</dbReference>
<accession>A0A401H0Z0</accession>
<comment type="caution">
    <text evidence="1">The sequence shown here is derived from an EMBL/GenBank/DDBJ whole genome shotgun (WGS) entry which is preliminary data.</text>
</comment>